<dbReference type="InterPro" id="IPR029787">
    <property type="entry name" value="Nucleotide_cyclase"/>
</dbReference>
<evidence type="ECO:0000256" key="3">
    <source>
        <dbReference type="SAM" id="Phobius"/>
    </source>
</evidence>
<name>A0A373FCC7_COMTE</name>
<protein>
    <recommendedName>
        <fullName evidence="1">diguanylate cyclase</fullName>
        <ecNumber evidence="1">2.7.7.65</ecNumber>
    </recommendedName>
</protein>
<keyword evidence="3" id="KW-1133">Transmembrane helix</keyword>
<dbReference type="PANTHER" id="PTHR45138:SF9">
    <property type="entry name" value="DIGUANYLATE CYCLASE DGCM-RELATED"/>
    <property type="match status" value="1"/>
</dbReference>
<dbReference type="GO" id="GO:0052621">
    <property type="term" value="F:diguanylate cyclase activity"/>
    <property type="evidence" value="ECO:0007669"/>
    <property type="project" value="UniProtKB-EC"/>
</dbReference>
<evidence type="ECO:0000313" key="6">
    <source>
        <dbReference type="Proteomes" id="UP000261948"/>
    </source>
</evidence>
<feature type="transmembrane region" description="Helical" evidence="3">
    <location>
        <begin position="170"/>
        <end position="186"/>
    </location>
</feature>
<proteinExistence type="predicted"/>
<dbReference type="Proteomes" id="UP000261948">
    <property type="component" value="Unassembled WGS sequence"/>
</dbReference>
<dbReference type="InterPro" id="IPR043128">
    <property type="entry name" value="Rev_trsase/Diguanyl_cyclase"/>
</dbReference>
<keyword evidence="6" id="KW-1185">Reference proteome</keyword>
<dbReference type="GO" id="GO:0043709">
    <property type="term" value="P:cell adhesion involved in single-species biofilm formation"/>
    <property type="evidence" value="ECO:0007669"/>
    <property type="project" value="TreeGrafter"/>
</dbReference>
<dbReference type="SMART" id="SM00267">
    <property type="entry name" value="GGDEF"/>
    <property type="match status" value="1"/>
</dbReference>
<dbReference type="AlphaFoldDB" id="A0A373FCC7"/>
<dbReference type="EMBL" id="QURR01000031">
    <property type="protein sequence ID" value="RGE41112.1"/>
    <property type="molecule type" value="Genomic_DNA"/>
</dbReference>
<dbReference type="InterPro" id="IPR050469">
    <property type="entry name" value="Diguanylate_Cyclase"/>
</dbReference>
<dbReference type="PANTHER" id="PTHR45138">
    <property type="entry name" value="REGULATORY COMPONENTS OF SENSORY TRANSDUCTION SYSTEM"/>
    <property type="match status" value="1"/>
</dbReference>
<gene>
    <name evidence="5" type="ORF">DZC30_19265</name>
</gene>
<dbReference type="NCBIfam" id="TIGR00254">
    <property type="entry name" value="GGDEF"/>
    <property type="match status" value="1"/>
</dbReference>
<evidence type="ECO:0000313" key="5">
    <source>
        <dbReference type="EMBL" id="RGE41112.1"/>
    </source>
</evidence>
<keyword evidence="3" id="KW-0472">Membrane</keyword>
<comment type="caution">
    <text evidence="5">The sequence shown here is derived from an EMBL/GenBank/DDBJ whole genome shotgun (WGS) entry which is preliminary data.</text>
</comment>
<dbReference type="Gene3D" id="3.30.70.270">
    <property type="match status" value="1"/>
</dbReference>
<feature type="transmembrane region" description="Helical" evidence="3">
    <location>
        <begin position="198"/>
        <end position="218"/>
    </location>
</feature>
<dbReference type="SUPFAM" id="SSF55073">
    <property type="entry name" value="Nucleotide cyclase"/>
    <property type="match status" value="1"/>
</dbReference>
<evidence type="ECO:0000259" key="4">
    <source>
        <dbReference type="PROSITE" id="PS50887"/>
    </source>
</evidence>
<feature type="transmembrane region" description="Helical" evidence="3">
    <location>
        <begin position="93"/>
        <end position="112"/>
    </location>
</feature>
<dbReference type="EC" id="2.7.7.65" evidence="1"/>
<dbReference type="InterPro" id="IPR000160">
    <property type="entry name" value="GGDEF_dom"/>
</dbReference>
<dbReference type="PROSITE" id="PS50887">
    <property type="entry name" value="GGDEF"/>
    <property type="match status" value="1"/>
</dbReference>
<dbReference type="Pfam" id="PF00990">
    <property type="entry name" value="GGDEF"/>
    <property type="match status" value="1"/>
</dbReference>
<evidence type="ECO:0000256" key="1">
    <source>
        <dbReference type="ARBA" id="ARBA00012528"/>
    </source>
</evidence>
<feature type="transmembrane region" description="Helical" evidence="3">
    <location>
        <begin position="128"/>
        <end position="150"/>
    </location>
</feature>
<dbReference type="CDD" id="cd01949">
    <property type="entry name" value="GGDEF"/>
    <property type="match status" value="1"/>
</dbReference>
<feature type="transmembrane region" description="Helical" evidence="3">
    <location>
        <begin position="230"/>
        <end position="253"/>
    </location>
</feature>
<feature type="transmembrane region" description="Helical" evidence="3">
    <location>
        <begin position="274"/>
        <end position="296"/>
    </location>
</feature>
<organism evidence="5 6">
    <name type="scientific">Comamonas testosteroni</name>
    <name type="common">Pseudomonas testosteroni</name>
    <dbReference type="NCBI Taxonomy" id="285"/>
    <lineage>
        <taxon>Bacteria</taxon>
        <taxon>Pseudomonadati</taxon>
        <taxon>Pseudomonadota</taxon>
        <taxon>Betaproteobacteria</taxon>
        <taxon>Burkholderiales</taxon>
        <taxon>Comamonadaceae</taxon>
        <taxon>Comamonas</taxon>
    </lineage>
</organism>
<dbReference type="GO" id="GO:0005886">
    <property type="term" value="C:plasma membrane"/>
    <property type="evidence" value="ECO:0007669"/>
    <property type="project" value="TreeGrafter"/>
</dbReference>
<evidence type="ECO:0000256" key="2">
    <source>
        <dbReference type="ARBA" id="ARBA00034247"/>
    </source>
</evidence>
<feature type="transmembrane region" description="Helical" evidence="3">
    <location>
        <begin position="21"/>
        <end position="40"/>
    </location>
</feature>
<dbReference type="OrthoDB" id="9813903at2"/>
<keyword evidence="3" id="KW-0812">Transmembrane</keyword>
<feature type="domain" description="GGDEF" evidence="4">
    <location>
        <begin position="338"/>
        <end position="473"/>
    </location>
</feature>
<accession>A0A373FCC7</accession>
<feature type="transmembrane region" description="Helical" evidence="3">
    <location>
        <begin position="46"/>
        <end position="63"/>
    </location>
</feature>
<dbReference type="FunFam" id="3.30.70.270:FF:000001">
    <property type="entry name" value="Diguanylate cyclase domain protein"/>
    <property type="match status" value="1"/>
</dbReference>
<dbReference type="GO" id="GO:1902201">
    <property type="term" value="P:negative regulation of bacterial-type flagellum-dependent cell motility"/>
    <property type="evidence" value="ECO:0007669"/>
    <property type="project" value="TreeGrafter"/>
</dbReference>
<sequence>MTEAPSPQHSTMQQTPSSASLIAAVVVGALVFVFSLLGIWARPIGFLSAIWPANAVLLGTLLHKPQWVRPGTFMAAFVGYVTADLVTGSRPDVAILLSTANMLGVASAWWLMHKRASATLFMQRQSSALLLFMGSGLGALVAAAMGGPVLSASFNTPPWQAFSMWFSGEWFNYMVFLPIILSWPTRKLTRTPRDKAHRLLLAAPVMSVVALEVASYWLGGPGALAFSLPALLWCALSYRIFTLTLITAALCLSKMIAISVGSFDFTPAHFLDTVSFRIGLSMLILGPLAVAGSHLARTELMRKLSHAVNHDFLTDVLARGAFLSQGQRMLGRCAHDGQPVAVFMLDLDHFKQVNDSFGHAGGDELLRAFSQTLTRVLRVQDIVGRMGGEEFAVVLPQLDREAALEIAERINQATRELRVPTVHGVITATVSIGLVHITRLGQHQSLDALLQHADQALYDAKTSGRDRFKARLW</sequence>
<comment type="catalytic activity">
    <reaction evidence="2">
        <text>2 GTP = 3',3'-c-di-GMP + 2 diphosphate</text>
        <dbReference type="Rhea" id="RHEA:24898"/>
        <dbReference type="ChEBI" id="CHEBI:33019"/>
        <dbReference type="ChEBI" id="CHEBI:37565"/>
        <dbReference type="ChEBI" id="CHEBI:58805"/>
        <dbReference type="EC" id="2.7.7.65"/>
    </reaction>
</comment>
<reference evidence="5 6" key="1">
    <citation type="submission" date="2018-08" db="EMBL/GenBank/DDBJ databases">
        <title>Comamonas testosteroni strain SWCO2.</title>
        <authorList>
            <person name="Jiang N."/>
            <person name="Zhang X.Z."/>
        </authorList>
    </citation>
    <scope>NUCLEOTIDE SEQUENCE [LARGE SCALE GENOMIC DNA]</scope>
    <source>
        <strain evidence="5 6">SWCO2</strain>
    </source>
</reference>